<evidence type="ECO:0000256" key="11">
    <source>
        <dbReference type="SAM" id="SignalP"/>
    </source>
</evidence>
<evidence type="ECO:0000313" key="13">
    <source>
        <dbReference type="Proteomes" id="UP000677054"/>
    </source>
</evidence>
<keyword evidence="5 11" id="KW-0732">Signal</keyword>
<dbReference type="GO" id="GO:0034220">
    <property type="term" value="P:monoatomic ion transmembrane transport"/>
    <property type="evidence" value="ECO:0007669"/>
    <property type="project" value="UniProtKB-KW"/>
</dbReference>
<dbReference type="OrthoDB" id="676979at2759"/>
<evidence type="ECO:0000256" key="4">
    <source>
        <dbReference type="ARBA" id="ARBA00022692"/>
    </source>
</evidence>
<dbReference type="EMBL" id="LR900054">
    <property type="protein sequence ID" value="CAD7243981.1"/>
    <property type="molecule type" value="Genomic_DNA"/>
</dbReference>
<keyword evidence="13" id="KW-1185">Reference proteome</keyword>
<keyword evidence="10" id="KW-0407">Ion channel</keyword>
<dbReference type="InterPro" id="IPR051432">
    <property type="entry name" value="KCNMA1_auxiliary"/>
</dbReference>
<dbReference type="EMBL" id="CAJPEV010000537">
    <property type="protein sequence ID" value="CAG0886251.1"/>
    <property type="molecule type" value="Genomic_DNA"/>
</dbReference>
<dbReference type="InterPro" id="IPR032675">
    <property type="entry name" value="LRR_dom_sf"/>
</dbReference>
<evidence type="ECO:0000256" key="3">
    <source>
        <dbReference type="ARBA" id="ARBA00022475"/>
    </source>
</evidence>
<dbReference type="PANTHER" id="PTHR46473:SF10">
    <property type="entry name" value="LD45603P-RELATED"/>
    <property type="match status" value="1"/>
</dbReference>
<evidence type="ECO:0000256" key="1">
    <source>
        <dbReference type="ARBA" id="ARBA00004162"/>
    </source>
</evidence>
<dbReference type="SUPFAM" id="SSF52058">
    <property type="entry name" value="L domain-like"/>
    <property type="match status" value="1"/>
</dbReference>
<dbReference type="PANTHER" id="PTHR46473">
    <property type="entry name" value="GH08155P"/>
    <property type="match status" value="1"/>
</dbReference>
<accession>A0A7R8X6T9</accession>
<gene>
    <name evidence="12" type="ORF">DSTB1V02_LOCUS3886</name>
</gene>
<organism evidence="12">
    <name type="scientific">Darwinula stevensoni</name>
    <dbReference type="NCBI Taxonomy" id="69355"/>
    <lineage>
        <taxon>Eukaryota</taxon>
        <taxon>Metazoa</taxon>
        <taxon>Ecdysozoa</taxon>
        <taxon>Arthropoda</taxon>
        <taxon>Crustacea</taxon>
        <taxon>Oligostraca</taxon>
        <taxon>Ostracoda</taxon>
        <taxon>Podocopa</taxon>
        <taxon>Podocopida</taxon>
        <taxon>Darwinulocopina</taxon>
        <taxon>Darwinuloidea</taxon>
        <taxon>Darwinulidae</taxon>
        <taxon>Darwinula</taxon>
    </lineage>
</organism>
<proteinExistence type="predicted"/>
<dbReference type="AlphaFoldDB" id="A0A7R8X6T9"/>
<keyword evidence="7" id="KW-0406">Ion transport</keyword>
<feature type="chain" id="PRO_5036209043" evidence="11">
    <location>
        <begin position="20"/>
        <end position="246"/>
    </location>
</feature>
<evidence type="ECO:0000256" key="7">
    <source>
        <dbReference type="ARBA" id="ARBA00023065"/>
    </source>
</evidence>
<sequence>MISSFTFLYLVSFVFWVTGHVVPSLWDRPEECLSEGTWPCRWSPHVFPNTVDCSCAKTEAEISKNFSRVPSPSTELLKFFLRGNALVKEIPDGVFRDVSFEHIIVNNTALRKIHPNALLPSKDRLVELTIQYSLLEDFPFQFLPKLSRLRFLHLQTNSLTSVPAIKSASLEVLSLSFNHISRIEESGWETPNLKFLLLSLTPNASVCLNRNKISKLDEAVFRPMLEALSHGDGSINVHGERERFQV</sequence>
<dbReference type="GO" id="GO:0005886">
    <property type="term" value="C:plasma membrane"/>
    <property type="evidence" value="ECO:0007669"/>
    <property type="project" value="UniProtKB-SubCell"/>
</dbReference>
<dbReference type="InterPro" id="IPR001611">
    <property type="entry name" value="Leu-rich_rpt"/>
</dbReference>
<protein>
    <submittedName>
        <fullName evidence="12">Uncharacterized protein</fullName>
    </submittedName>
</protein>
<keyword evidence="9" id="KW-1015">Disulfide bond</keyword>
<keyword evidence="8" id="KW-0472">Membrane</keyword>
<evidence type="ECO:0000256" key="9">
    <source>
        <dbReference type="ARBA" id="ARBA00023157"/>
    </source>
</evidence>
<comment type="subcellular location">
    <subcellularLocation>
        <location evidence="1">Cell membrane</location>
        <topology evidence="1">Single-pass membrane protein</topology>
    </subcellularLocation>
</comment>
<evidence type="ECO:0000313" key="12">
    <source>
        <dbReference type="EMBL" id="CAD7243981.1"/>
    </source>
</evidence>
<name>A0A7R8X6T9_9CRUS</name>
<evidence type="ECO:0000256" key="6">
    <source>
        <dbReference type="ARBA" id="ARBA00022989"/>
    </source>
</evidence>
<dbReference type="Gene3D" id="3.80.10.10">
    <property type="entry name" value="Ribonuclease Inhibitor"/>
    <property type="match status" value="1"/>
</dbReference>
<evidence type="ECO:0000256" key="5">
    <source>
        <dbReference type="ARBA" id="ARBA00022729"/>
    </source>
</evidence>
<evidence type="ECO:0000256" key="2">
    <source>
        <dbReference type="ARBA" id="ARBA00022448"/>
    </source>
</evidence>
<dbReference type="Proteomes" id="UP000677054">
    <property type="component" value="Unassembled WGS sequence"/>
</dbReference>
<reference evidence="12" key="1">
    <citation type="submission" date="2020-11" db="EMBL/GenBank/DDBJ databases">
        <authorList>
            <person name="Tran Van P."/>
        </authorList>
    </citation>
    <scope>NUCLEOTIDE SEQUENCE</scope>
</reference>
<evidence type="ECO:0000256" key="8">
    <source>
        <dbReference type="ARBA" id="ARBA00023136"/>
    </source>
</evidence>
<keyword evidence="4" id="KW-0812">Transmembrane</keyword>
<keyword evidence="6" id="KW-1133">Transmembrane helix</keyword>
<keyword evidence="2" id="KW-0813">Transport</keyword>
<dbReference type="PROSITE" id="PS51450">
    <property type="entry name" value="LRR"/>
    <property type="match status" value="1"/>
</dbReference>
<keyword evidence="3" id="KW-1003">Cell membrane</keyword>
<feature type="signal peptide" evidence="11">
    <location>
        <begin position="1"/>
        <end position="19"/>
    </location>
</feature>
<evidence type="ECO:0000256" key="10">
    <source>
        <dbReference type="ARBA" id="ARBA00023303"/>
    </source>
</evidence>